<proteinExistence type="predicted"/>
<dbReference type="Pfam" id="PF01663">
    <property type="entry name" value="Phosphodiest"/>
    <property type="match status" value="1"/>
</dbReference>
<reference evidence="1 2" key="1">
    <citation type="journal article" date="2016" name="Nat. Commun.">
        <title>Thousands of microbial genomes shed light on interconnected biogeochemical processes in an aquifer system.</title>
        <authorList>
            <person name="Anantharaman K."/>
            <person name="Brown C.T."/>
            <person name="Hug L.A."/>
            <person name="Sharon I."/>
            <person name="Castelle C.J."/>
            <person name="Probst A.J."/>
            <person name="Thomas B.C."/>
            <person name="Singh A."/>
            <person name="Wilkins M.J."/>
            <person name="Karaoz U."/>
            <person name="Brodie E.L."/>
            <person name="Williams K.H."/>
            <person name="Hubbard S.S."/>
            <person name="Banfield J.F."/>
        </authorList>
    </citation>
    <scope>NUCLEOTIDE SEQUENCE [LARGE SCALE GENOMIC DNA]</scope>
</reference>
<dbReference type="EMBL" id="MHMW01000018">
    <property type="protein sequence ID" value="OGZ34160.1"/>
    <property type="molecule type" value="Genomic_DNA"/>
</dbReference>
<dbReference type="Proteomes" id="UP000179099">
    <property type="component" value="Unassembled WGS sequence"/>
</dbReference>
<dbReference type="AlphaFoldDB" id="A0A1G2F961"/>
<evidence type="ECO:0000313" key="2">
    <source>
        <dbReference type="Proteomes" id="UP000179099"/>
    </source>
</evidence>
<organism evidence="1 2">
    <name type="scientific">Candidatus Portnoybacteria bacterium RBG_19FT_COMBO_36_7</name>
    <dbReference type="NCBI Taxonomy" id="1801992"/>
    <lineage>
        <taxon>Bacteria</taxon>
        <taxon>Candidatus Portnoyibacteriota</taxon>
    </lineage>
</organism>
<dbReference type="InterPro" id="IPR017850">
    <property type="entry name" value="Alkaline_phosphatase_core_sf"/>
</dbReference>
<dbReference type="Gene3D" id="3.40.720.10">
    <property type="entry name" value="Alkaline Phosphatase, subunit A"/>
    <property type="match status" value="1"/>
</dbReference>
<protein>
    <recommendedName>
        <fullName evidence="3">Metalloenzyme domain-containing protein</fullName>
    </recommendedName>
</protein>
<dbReference type="SUPFAM" id="SSF53649">
    <property type="entry name" value="Alkaline phosphatase-like"/>
    <property type="match status" value="1"/>
</dbReference>
<comment type="caution">
    <text evidence="1">The sequence shown here is derived from an EMBL/GenBank/DDBJ whole genome shotgun (WGS) entry which is preliminary data.</text>
</comment>
<accession>A0A1G2F961</accession>
<dbReference type="InterPro" id="IPR002591">
    <property type="entry name" value="Phosphodiest/P_Trfase"/>
</dbReference>
<sequence length="257" mass="28921">MLQAGKLPGLQSILDAGGVFCDIETINKTVTVPTWTLMFTSLDSSQTGVTTNRNTRQKIPIEDIITNPIRNSGYLIGWFVAKDFLWNNSPLKKIMSNVDAGGLFTAVDNAGACLDNSVTDINQRAVQFIMDNRGKDFFLFVHIGPDCYGHGHGENSERYLYEFVRSDEVVQNILAVIDFDTRIMVVNDHGFDEGASDHQSAPDLWMVTDLLIKEIYHNGETRGTVRDIPLTIWDFFGVYGWRDNPSKYRGKSMLIIE</sequence>
<gene>
    <name evidence="1" type="ORF">A2Y98_02395</name>
</gene>
<evidence type="ECO:0000313" key="1">
    <source>
        <dbReference type="EMBL" id="OGZ34160.1"/>
    </source>
</evidence>
<name>A0A1G2F961_9BACT</name>
<evidence type="ECO:0008006" key="3">
    <source>
        <dbReference type="Google" id="ProtNLM"/>
    </source>
</evidence>